<sequence length="301" mass="33258">MSPPDYNALGFKDIVCSLDGGVAVILINRPKQRNSINKNIIKELIQAFNLCDRDDRVRAVILTAEPSAPAYCSGADISGGWDLLWEEEAEKEGDQAHRDSGGTLSVVIYRCRKITIAAVNGHAAGAGVTAFQLPFDFRFVWAGAKLTFPFVRRGISAEATSTYLLPRLLGHSRASSLLLTGATVSPDSPYIRDLYHQIVATREEVFPIAKAFAQELSANTSQPSVAYTKALMQHPGDSIEENHLIDSRAIRILGKSQDAAEGVNSFKERRQPKFVDTLTKNSNPWFPWWRSMDIVHTKSKL</sequence>
<comment type="similarity">
    <text evidence="1">Belongs to the enoyl-CoA hydratase/isomerase family.</text>
</comment>
<dbReference type="EMBL" id="JAACJP010000053">
    <property type="protein sequence ID" value="KAF5370231.1"/>
    <property type="molecule type" value="Genomic_DNA"/>
</dbReference>
<dbReference type="Proteomes" id="UP000565441">
    <property type="component" value="Unassembled WGS sequence"/>
</dbReference>
<evidence type="ECO:0000313" key="2">
    <source>
        <dbReference type="EMBL" id="KAF5370231.1"/>
    </source>
</evidence>
<dbReference type="Pfam" id="PF00378">
    <property type="entry name" value="ECH_1"/>
    <property type="match status" value="1"/>
</dbReference>
<evidence type="ECO:0000313" key="3">
    <source>
        <dbReference type="Proteomes" id="UP000565441"/>
    </source>
</evidence>
<dbReference type="InterPro" id="IPR029045">
    <property type="entry name" value="ClpP/crotonase-like_dom_sf"/>
</dbReference>
<dbReference type="InterPro" id="IPR014748">
    <property type="entry name" value="Enoyl-CoA_hydra_C"/>
</dbReference>
<dbReference type="CDD" id="cd06558">
    <property type="entry name" value="crotonase-like"/>
    <property type="match status" value="1"/>
</dbReference>
<dbReference type="AlphaFoldDB" id="A0A8H5GS44"/>
<evidence type="ECO:0000256" key="1">
    <source>
        <dbReference type="ARBA" id="ARBA00005254"/>
    </source>
</evidence>
<name>A0A8H5GS44_9AGAR</name>
<dbReference type="Gene3D" id="1.10.12.10">
    <property type="entry name" value="Lyase 2-enoyl-coa Hydratase, Chain A, domain 2"/>
    <property type="match status" value="1"/>
</dbReference>
<organism evidence="2 3">
    <name type="scientific">Tricholomella constricta</name>
    <dbReference type="NCBI Taxonomy" id="117010"/>
    <lineage>
        <taxon>Eukaryota</taxon>
        <taxon>Fungi</taxon>
        <taxon>Dikarya</taxon>
        <taxon>Basidiomycota</taxon>
        <taxon>Agaricomycotina</taxon>
        <taxon>Agaricomycetes</taxon>
        <taxon>Agaricomycetidae</taxon>
        <taxon>Agaricales</taxon>
        <taxon>Tricholomatineae</taxon>
        <taxon>Lyophyllaceae</taxon>
        <taxon>Tricholomella</taxon>
    </lineage>
</organism>
<accession>A0A8H5GS44</accession>
<keyword evidence="3" id="KW-1185">Reference proteome</keyword>
<dbReference type="SUPFAM" id="SSF52096">
    <property type="entry name" value="ClpP/crotonase"/>
    <property type="match status" value="1"/>
</dbReference>
<dbReference type="Gene3D" id="3.90.226.10">
    <property type="entry name" value="2-enoyl-CoA Hydratase, Chain A, domain 1"/>
    <property type="match status" value="1"/>
</dbReference>
<comment type="caution">
    <text evidence="2">The sequence shown here is derived from an EMBL/GenBank/DDBJ whole genome shotgun (WGS) entry which is preliminary data.</text>
</comment>
<dbReference type="PANTHER" id="PTHR43684:SF4">
    <property type="entry name" value="ENOYL-COA HYDRATASE_ISOMERASE FAMILY PROTEIN (AFU_ORTHOLOGUE AFUA_1G01890)"/>
    <property type="match status" value="1"/>
</dbReference>
<dbReference type="OrthoDB" id="2018133at2759"/>
<dbReference type="PANTHER" id="PTHR43684">
    <property type="match status" value="1"/>
</dbReference>
<protein>
    <submittedName>
        <fullName evidence="2">Uncharacterized protein</fullName>
    </submittedName>
</protein>
<dbReference type="InterPro" id="IPR001753">
    <property type="entry name" value="Enoyl-CoA_hydra/iso"/>
</dbReference>
<gene>
    <name evidence="2" type="ORF">D9615_010084</name>
</gene>
<dbReference type="InterPro" id="IPR051053">
    <property type="entry name" value="ECH/Chromodomain_protein"/>
</dbReference>
<reference evidence="2 3" key="1">
    <citation type="journal article" date="2020" name="ISME J.">
        <title>Uncovering the hidden diversity of litter-decomposition mechanisms in mushroom-forming fungi.</title>
        <authorList>
            <person name="Floudas D."/>
            <person name="Bentzer J."/>
            <person name="Ahren D."/>
            <person name="Johansson T."/>
            <person name="Persson P."/>
            <person name="Tunlid A."/>
        </authorList>
    </citation>
    <scope>NUCLEOTIDE SEQUENCE [LARGE SCALE GENOMIC DNA]</scope>
    <source>
        <strain evidence="2 3">CBS 661.87</strain>
    </source>
</reference>
<proteinExistence type="inferred from homology"/>